<sequence length="181" mass="20542">MSEIVGKMKKSIKFALRQPGQAVASVINRLTVEPDVFDNKLGIVVIIKNEGPYIEEWVRYHLLVGADIIYIYDNESTDNTRQILEPYISSGKVVYKYFPGIAMQLPAYNDALRRYKNSCKYIAFIDADEFLFPLNEGESVANIVSSILDVEPKAGGLAVNWRMFGSSFHEEKPITSRNQLR</sequence>
<dbReference type="GO" id="GO:0005737">
    <property type="term" value="C:cytoplasm"/>
    <property type="evidence" value="ECO:0007669"/>
    <property type="project" value="TreeGrafter"/>
</dbReference>
<evidence type="ECO:0000256" key="4">
    <source>
        <dbReference type="ARBA" id="ARBA00022692"/>
    </source>
</evidence>
<evidence type="ECO:0000256" key="5">
    <source>
        <dbReference type="ARBA" id="ARBA00022989"/>
    </source>
</evidence>
<dbReference type="InterPro" id="IPR008166">
    <property type="entry name" value="Glyco_transf_92"/>
</dbReference>
<evidence type="ECO:0000256" key="1">
    <source>
        <dbReference type="ARBA" id="ARBA00004167"/>
    </source>
</evidence>
<dbReference type="CDD" id="cd00761">
    <property type="entry name" value="Glyco_tranf_GTA_type"/>
    <property type="match status" value="1"/>
</dbReference>
<keyword evidence="2" id="KW-0328">Glycosyltransferase</keyword>
<dbReference type="SUPFAM" id="SSF53448">
    <property type="entry name" value="Nucleotide-diphospho-sugar transferases"/>
    <property type="match status" value="1"/>
</dbReference>
<keyword evidence="3 7" id="KW-0808">Transferase</keyword>
<protein>
    <submittedName>
        <fullName evidence="7">Glycosyltransferase family 92 protein</fullName>
    </submittedName>
</protein>
<dbReference type="EMBL" id="WWVQ01000086">
    <property type="protein sequence ID" value="MZL35307.1"/>
    <property type="molecule type" value="Genomic_DNA"/>
</dbReference>
<evidence type="ECO:0000256" key="2">
    <source>
        <dbReference type="ARBA" id="ARBA00022676"/>
    </source>
</evidence>
<dbReference type="InterPro" id="IPR029044">
    <property type="entry name" value="Nucleotide-diphossugar_trans"/>
</dbReference>
<dbReference type="Gene3D" id="3.90.550.10">
    <property type="entry name" value="Spore Coat Polysaccharide Biosynthesis Protein SpsA, Chain A"/>
    <property type="match status" value="1"/>
</dbReference>
<evidence type="ECO:0000256" key="3">
    <source>
        <dbReference type="ARBA" id="ARBA00022679"/>
    </source>
</evidence>
<keyword evidence="5" id="KW-1133">Transmembrane helix</keyword>
<evidence type="ECO:0000256" key="6">
    <source>
        <dbReference type="ARBA" id="ARBA00023136"/>
    </source>
</evidence>
<organism evidence="7 8">
    <name type="scientific">Blautia wexlerae</name>
    <dbReference type="NCBI Taxonomy" id="418240"/>
    <lineage>
        <taxon>Bacteria</taxon>
        <taxon>Bacillati</taxon>
        <taxon>Bacillota</taxon>
        <taxon>Clostridia</taxon>
        <taxon>Lachnospirales</taxon>
        <taxon>Lachnospiraceae</taxon>
        <taxon>Blautia</taxon>
    </lineage>
</organism>
<comment type="caution">
    <text evidence="7">The sequence shown here is derived from an EMBL/GenBank/DDBJ whole genome shotgun (WGS) entry which is preliminary data.</text>
</comment>
<evidence type="ECO:0000313" key="8">
    <source>
        <dbReference type="Proteomes" id="UP000477285"/>
    </source>
</evidence>
<dbReference type="Proteomes" id="UP000477285">
    <property type="component" value="Unassembled WGS sequence"/>
</dbReference>
<accession>A0A6L8T725</accession>
<dbReference type="AlphaFoldDB" id="A0A6L8T725"/>
<dbReference type="GO" id="GO:0016020">
    <property type="term" value="C:membrane"/>
    <property type="evidence" value="ECO:0007669"/>
    <property type="project" value="UniProtKB-SubCell"/>
</dbReference>
<dbReference type="PANTHER" id="PTHR21461:SF69">
    <property type="entry name" value="GLYCOSYLTRANSFERASE FAMILY 92 PROTEIN"/>
    <property type="match status" value="1"/>
</dbReference>
<keyword evidence="6" id="KW-0472">Membrane</keyword>
<gene>
    <name evidence="7" type="ORF">GT728_19540</name>
</gene>
<dbReference type="GO" id="GO:0016757">
    <property type="term" value="F:glycosyltransferase activity"/>
    <property type="evidence" value="ECO:0007669"/>
    <property type="project" value="UniProtKB-KW"/>
</dbReference>
<reference evidence="7 8" key="1">
    <citation type="journal article" date="2019" name="Nat. Med.">
        <title>A library of human gut bacterial isolates paired with longitudinal multiomics data enables mechanistic microbiome research.</title>
        <authorList>
            <person name="Poyet M."/>
            <person name="Groussin M."/>
            <person name="Gibbons S.M."/>
            <person name="Avila-Pacheco J."/>
            <person name="Jiang X."/>
            <person name="Kearney S.M."/>
            <person name="Perrotta A.R."/>
            <person name="Berdy B."/>
            <person name="Zhao S."/>
            <person name="Lieberman T.D."/>
            <person name="Swanson P.K."/>
            <person name="Smith M."/>
            <person name="Roesemann S."/>
            <person name="Alexander J.E."/>
            <person name="Rich S.A."/>
            <person name="Livny J."/>
            <person name="Vlamakis H."/>
            <person name="Clish C."/>
            <person name="Bullock K."/>
            <person name="Deik A."/>
            <person name="Scott J."/>
            <person name="Pierce K.A."/>
            <person name="Xavier R.J."/>
            <person name="Alm E.J."/>
        </authorList>
    </citation>
    <scope>NUCLEOTIDE SEQUENCE [LARGE SCALE GENOMIC DNA]</scope>
    <source>
        <strain evidence="7 8">BIOML-A1</strain>
    </source>
</reference>
<evidence type="ECO:0000313" key="7">
    <source>
        <dbReference type="EMBL" id="MZL35307.1"/>
    </source>
</evidence>
<name>A0A6L8T725_9FIRM</name>
<comment type="subcellular location">
    <subcellularLocation>
        <location evidence="1">Membrane</location>
        <topology evidence="1">Single-pass membrane protein</topology>
    </subcellularLocation>
</comment>
<proteinExistence type="predicted"/>
<keyword evidence="4" id="KW-0812">Transmembrane</keyword>
<dbReference type="Pfam" id="PF01697">
    <property type="entry name" value="Glyco_transf_92"/>
    <property type="match status" value="1"/>
</dbReference>
<dbReference type="PANTHER" id="PTHR21461">
    <property type="entry name" value="GLYCOSYLTRANSFERASE FAMILY 92 PROTEIN"/>
    <property type="match status" value="1"/>
</dbReference>
<dbReference type="RefSeq" id="WP_161234363.1">
    <property type="nucleotide sequence ID" value="NZ_WWVI01000088.1"/>
</dbReference>